<dbReference type="PRINTS" id="PR00601">
    <property type="entry name" value="BACFERRITIN"/>
</dbReference>
<dbReference type="EMBL" id="LLZS01000001">
    <property type="protein sequence ID" value="KUR73615.1"/>
    <property type="molecule type" value="Genomic_DNA"/>
</dbReference>
<dbReference type="GO" id="GO:0008199">
    <property type="term" value="F:ferric iron binding"/>
    <property type="evidence" value="ECO:0007669"/>
    <property type="project" value="InterPro"/>
</dbReference>
<evidence type="ECO:0000313" key="3">
    <source>
        <dbReference type="EMBL" id="KUR73615.1"/>
    </source>
</evidence>
<dbReference type="AlphaFoldDB" id="A0A117UZD0"/>
<dbReference type="InterPro" id="IPR002024">
    <property type="entry name" value="Bacterioferritin"/>
</dbReference>
<keyword evidence="4" id="KW-1185">Reference proteome</keyword>
<keyword evidence="1" id="KW-0409">Iron storage</keyword>
<dbReference type="Gene3D" id="1.20.1260.10">
    <property type="match status" value="1"/>
</dbReference>
<evidence type="ECO:0008006" key="5">
    <source>
        <dbReference type="Google" id="ProtNLM"/>
    </source>
</evidence>
<dbReference type="GO" id="GO:0006826">
    <property type="term" value="P:iron ion transport"/>
    <property type="evidence" value="ECO:0007669"/>
    <property type="project" value="InterPro"/>
</dbReference>
<evidence type="ECO:0000313" key="4">
    <source>
        <dbReference type="Proteomes" id="UP000058012"/>
    </source>
</evidence>
<dbReference type="RefSeq" id="WP_067906131.1">
    <property type="nucleotide sequence ID" value="NZ_KQ954244.1"/>
</dbReference>
<dbReference type="InterPro" id="IPR009078">
    <property type="entry name" value="Ferritin-like_SF"/>
</dbReference>
<evidence type="ECO:0000256" key="2">
    <source>
        <dbReference type="ARBA" id="ARBA00023004"/>
    </source>
</evidence>
<dbReference type="OrthoDB" id="9800505at2"/>
<comment type="caution">
    <text evidence="3">The sequence shown here is derived from an EMBL/GenBank/DDBJ whole genome shotgun (WGS) entry which is preliminary data.</text>
</comment>
<reference evidence="3 4" key="1">
    <citation type="submission" date="2015-10" db="EMBL/GenBank/DDBJ databases">
        <title>Draft genome sequence of Novosphingobium fuchskuhlense DSM 25065 isolated from a surface water sample of the southwest basin of Lake Grosse Fuchskuhle.</title>
        <authorList>
            <person name="Ruckert C."/>
            <person name="Winkler A."/>
            <person name="Glaeser J."/>
            <person name="Grossart H.-P."/>
            <person name="Kalinowski J."/>
            <person name="Glaeser S."/>
        </authorList>
    </citation>
    <scope>NUCLEOTIDE SEQUENCE [LARGE SCALE GENOMIC DNA]</scope>
    <source>
        <strain evidence="3 4">FNE08-7</strain>
    </source>
</reference>
<protein>
    <recommendedName>
        <fullName evidence="5">Bacterioferritin</fullName>
    </recommendedName>
</protein>
<dbReference type="InterPro" id="IPR012347">
    <property type="entry name" value="Ferritin-like"/>
</dbReference>
<keyword evidence="2" id="KW-0408">Iron</keyword>
<proteinExistence type="predicted"/>
<accession>A0A117UZD0</accession>
<organism evidence="3 4">
    <name type="scientific">Novosphingobium fuchskuhlense</name>
    <dbReference type="NCBI Taxonomy" id="1117702"/>
    <lineage>
        <taxon>Bacteria</taxon>
        <taxon>Pseudomonadati</taxon>
        <taxon>Pseudomonadota</taxon>
        <taxon>Alphaproteobacteria</taxon>
        <taxon>Sphingomonadales</taxon>
        <taxon>Sphingomonadaceae</taxon>
        <taxon>Novosphingobium</taxon>
    </lineage>
</organism>
<sequence length="64" mass="7341">MKGDSGPRLKEAIAHYEDMRDFVGRDLFADILPSEDEHFDVLETQFEMIARMGRAQLNSEAPNE</sequence>
<dbReference type="STRING" id="1117702.AQZ52_01200"/>
<gene>
    <name evidence="3" type="ORF">AQZ52_01200</name>
</gene>
<dbReference type="SUPFAM" id="SSF47240">
    <property type="entry name" value="Ferritin-like"/>
    <property type="match status" value="1"/>
</dbReference>
<dbReference type="GO" id="GO:0006879">
    <property type="term" value="P:intracellular iron ion homeostasis"/>
    <property type="evidence" value="ECO:0007669"/>
    <property type="project" value="UniProtKB-KW"/>
</dbReference>
<evidence type="ECO:0000256" key="1">
    <source>
        <dbReference type="ARBA" id="ARBA00022434"/>
    </source>
</evidence>
<name>A0A117UZD0_9SPHN</name>
<dbReference type="Proteomes" id="UP000058012">
    <property type="component" value="Unassembled WGS sequence"/>
</dbReference>